<sequence length="77" mass="8849">MGLFSGIFFGPVKGTIWIAEQLKEEAERQYYDPASIRRQLEDVAQARQDGRLTDEEASSLETELIQRLLTAHHRDSE</sequence>
<dbReference type="STRING" id="1837282.A6F49_16690"/>
<dbReference type="OrthoDB" id="3541554at2"/>
<evidence type="ECO:0000313" key="1">
    <source>
        <dbReference type="EMBL" id="OAV59477.1"/>
    </source>
</evidence>
<protein>
    <submittedName>
        <fullName evidence="1">Gas vesicle protein</fullName>
    </submittedName>
</protein>
<organism evidence="1 2">
    <name type="scientific">Enteractinococcus helveticum</name>
    <dbReference type="NCBI Taxonomy" id="1837282"/>
    <lineage>
        <taxon>Bacteria</taxon>
        <taxon>Bacillati</taxon>
        <taxon>Actinomycetota</taxon>
        <taxon>Actinomycetes</taxon>
        <taxon>Micrococcales</taxon>
        <taxon>Micrococcaceae</taxon>
    </lineage>
</organism>
<proteinExistence type="predicted"/>
<dbReference type="AlphaFoldDB" id="A0A1B7LWQ2"/>
<gene>
    <name evidence="1" type="ORF">A6F49_16690</name>
</gene>
<keyword evidence="2" id="KW-1185">Reference proteome</keyword>
<evidence type="ECO:0000313" key="2">
    <source>
        <dbReference type="Proteomes" id="UP000078292"/>
    </source>
</evidence>
<dbReference type="Pfam" id="PF05120">
    <property type="entry name" value="GvpG"/>
    <property type="match status" value="1"/>
</dbReference>
<comment type="caution">
    <text evidence="1">The sequence shown here is derived from an EMBL/GenBank/DDBJ whole genome shotgun (WGS) entry which is preliminary data.</text>
</comment>
<dbReference type="Proteomes" id="UP000078292">
    <property type="component" value="Unassembled WGS sequence"/>
</dbReference>
<accession>A0A1B7LWQ2</accession>
<dbReference type="InterPro" id="IPR007804">
    <property type="entry name" value="GvpG"/>
</dbReference>
<dbReference type="EMBL" id="LXEY01000022">
    <property type="protein sequence ID" value="OAV59477.1"/>
    <property type="molecule type" value="Genomic_DNA"/>
</dbReference>
<dbReference type="RefSeq" id="WP_043058589.1">
    <property type="nucleotide sequence ID" value="NZ_LXEY01000022.1"/>
</dbReference>
<reference evidence="1 2" key="1">
    <citation type="submission" date="2016-04" db="EMBL/GenBank/DDBJ databases">
        <title>First whole genome shotgun sequence of the bacterium Enteractinococcus sp. strain UASWS1574.</title>
        <authorList>
            <person name="Crovadore J."/>
            <person name="Chablais R."/>
            <person name="Lefort F."/>
        </authorList>
    </citation>
    <scope>NUCLEOTIDE SEQUENCE [LARGE SCALE GENOMIC DNA]</scope>
    <source>
        <strain evidence="1 2">UASWS1574</strain>
    </source>
</reference>
<name>A0A1B7LWQ2_9MICC</name>